<comment type="subcellular location">
    <subcellularLocation>
        <location evidence="1">Membrane</location>
        <topology evidence="1">Multi-pass membrane protein</topology>
    </subcellularLocation>
</comment>
<feature type="transmembrane region" description="Helical" evidence="10">
    <location>
        <begin position="92"/>
        <end position="113"/>
    </location>
</feature>
<proteinExistence type="inferred from homology"/>
<dbReference type="FunFam" id="3.40.50.300:FF:000287">
    <property type="entry name" value="Multidrug ABC transporter ATP-binding protein"/>
    <property type="match status" value="1"/>
</dbReference>
<dbReference type="GO" id="GO:0016887">
    <property type="term" value="F:ATP hydrolysis activity"/>
    <property type="evidence" value="ECO:0007669"/>
    <property type="project" value="InterPro"/>
</dbReference>
<evidence type="ECO:0000313" key="15">
    <source>
        <dbReference type="Proteomes" id="UP001388673"/>
    </source>
</evidence>
<evidence type="ECO:0000256" key="9">
    <source>
        <dbReference type="SAM" id="MobiDB-lite"/>
    </source>
</evidence>
<feature type="region of interest" description="Disordered" evidence="9">
    <location>
        <begin position="211"/>
        <end position="236"/>
    </location>
</feature>
<feature type="region of interest" description="Disordered" evidence="9">
    <location>
        <begin position="944"/>
        <end position="1236"/>
    </location>
</feature>
<dbReference type="CDD" id="cd18583">
    <property type="entry name" value="ABC_6TM_HMT1"/>
    <property type="match status" value="1"/>
</dbReference>
<feature type="compositionally biased region" description="Low complexity" evidence="9">
    <location>
        <begin position="1019"/>
        <end position="1031"/>
    </location>
</feature>
<evidence type="ECO:0000256" key="11">
    <source>
        <dbReference type="SAM" id="SignalP"/>
    </source>
</evidence>
<keyword evidence="11" id="KW-0732">Signal</keyword>
<dbReference type="InterPro" id="IPR003593">
    <property type="entry name" value="AAA+_ATPase"/>
</dbReference>
<evidence type="ECO:0000256" key="6">
    <source>
        <dbReference type="ARBA" id="ARBA00022989"/>
    </source>
</evidence>
<dbReference type="GO" id="GO:0140359">
    <property type="term" value="F:ABC-type transporter activity"/>
    <property type="evidence" value="ECO:0007669"/>
    <property type="project" value="InterPro"/>
</dbReference>
<reference evidence="14 15" key="1">
    <citation type="journal article" date="2024" name="bioRxiv">
        <title>Comparative genomics of Cryptococcus and Kwoniella reveals pathogenesis evolution and contrasting karyotype dynamics via intercentromeric recombination or chromosome fusion.</title>
        <authorList>
            <person name="Coelho M.A."/>
            <person name="David-Palma M."/>
            <person name="Shea T."/>
            <person name="Bowers K."/>
            <person name="McGinley-Smith S."/>
            <person name="Mohammad A.W."/>
            <person name="Gnirke A."/>
            <person name="Yurkov A.M."/>
            <person name="Nowrousian M."/>
            <person name="Sun S."/>
            <person name="Cuomo C.A."/>
            <person name="Heitman J."/>
        </authorList>
    </citation>
    <scope>NUCLEOTIDE SEQUENCE [LARGE SCALE GENOMIC DNA]</scope>
    <source>
        <strain evidence="14 15">CBS 13917</strain>
    </source>
</reference>
<feature type="compositionally biased region" description="Basic residues" evidence="9">
    <location>
        <begin position="1227"/>
        <end position="1236"/>
    </location>
</feature>
<feature type="transmembrane region" description="Helical" evidence="10">
    <location>
        <begin position="51"/>
        <end position="72"/>
    </location>
</feature>
<gene>
    <name evidence="14" type="ORF">IAR55_002243</name>
</gene>
<feature type="transmembrane region" description="Helical" evidence="10">
    <location>
        <begin position="513"/>
        <end position="536"/>
    </location>
</feature>
<dbReference type="PROSITE" id="PS50893">
    <property type="entry name" value="ABC_TRANSPORTER_2"/>
    <property type="match status" value="1"/>
</dbReference>
<accession>A0AAW0Z0W2</accession>
<dbReference type="RefSeq" id="XP_066804049.1">
    <property type="nucleotide sequence ID" value="XM_066945360.1"/>
</dbReference>
<dbReference type="Gene3D" id="1.20.1560.10">
    <property type="entry name" value="ABC transporter type 1, transmembrane domain"/>
    <property type="match status" value="1"/>
</dbReference>
<feature type="compositionally biased region" description="Polar residues" evidence="9">
    <location>
        <begin position="1097"/>
        <end position="1110"/>
    </location>
</feature>
<organism evidence="14 15">
    <name type="scientific">Kwoniella newhampshirensis</name>
    <dbReference type="NCBI Taxonomy" id="1651941"/>
    <lineage>
        <taxon>Eukaryota</taxon>
        <taxon>Fungi</taxon>
        <taxon>Dikarya</taxon>
        <taxon>Basidiomycota</taxon>
        <taxon>Agaricomycotina</taxon>
        <taxon>Tremellomycetes</taxon>
        <taxon>Tremellales</taxon>
        <taxon>Cryptococcaceae</taxon>
        <taxon>Kwoniella</taxon>
    </lineage>
</organism>
<dbReference type="SUPFAM" id="SSF52540">
    <property type="entry name" value="P-loop containing nucleoside triphosphate hydrolases"/>
    <property type="match status" value="1"/>
</dbReference>
<protein>
    <recommendedName>
        <fullName evidence="16">ABC transporter</fullName>
    </recommendedName>
</protein>
<comment type="caution">
    <text evidence="14">The sequence shown here is derived from an EMBL/GenBank/DDBJ whole genome shotgun (WGS) entry which is preliminary data.</text>
</comment>
<dbReference type="InterPro" id="IPR036640">
    <property type="entry name" value="ABC1_TM_sf"/>
</dbReference>
<keyword evidence="5" id="KW-0067">ATP-binding</keyword>
<feature type="compositionally biased region" description="Acidic residues" evidence="9">
    <location>
        <begin position="985"/>
        <end position="995"/>
    </location>
</feature>
<dbReference type="Gene3D" id="3.40.50.300">
    <property type="entry name" value="P-loop containing nucleotide triphosphate hydrolases"/>
    <property type="match status" value="1"/>
</dbReference>
<dbReference type="CDD" id="cd03253">
    <property type="entry name" value="ABCC_ATM1_transporter"/>
    <property type="match status" value="1"/>
</dbReference>
<dbReference type="PROSITE" id="PS00211">
    <property type="entry name" value="ABC_TRANSPORTER_1"/>
    <property type="match status" value="1"/>
</dbReference>
<dbReference type="Pfam" id="PF00664">
    <property type="entry name" value="ABC_membrane"/>
    <property type="match status" value="1"/>
</dbReference>
<feature type="compositionally biased region" description="Low complexity" evidence="9">
    <location>
        <begin position="1156"/>
        <end position="1169"/>
    </location>
</feature>
<feature type="transmembrane region" description="Helical" evidence="10">
    <location>
        <begin position="327"/>
        <end position="351"/>
    </location>
</feature>
<keyword evidence="2" id="KW-0813">Transport</keyword>
<dbReference type="SMART" id="SM00382">
    <property type="entry name" value="AAA"/>
    <property type="match status" value="1"/>
</dbReference>
<evidence type="ECO:0000256" key="7">
    <source>
        <dbReference type="ARBA" id="ARBA00023136"/>
    </source>
</evidence>
<keyword evidence="3 10" id="KW-0812">Transmembrane</keyword>
<sequence length="1236" mass="135262">MAFPLTIIHYLTPLLLLLPVTSFLFPSSPPLPELPGIRPIRIETITPRRSLVLTILFLLALTSFADIAILVADLLSARSRYGVELPSRLKGTALAGEVVYALGGFVLWGLAIAGTLWRKRFGGKGLVILGTLALVLEIPNLVGLVLRETHSAGYNRIFAILALVPSCSRLLLLPLLLAAVSFPRVSYEMADETTGLLNDADARTVQGSEYGTFETDASNPSTSAVPTPQPLAGATTPAQPKIKMSKKLGQKKDPKKTLAFKEAWPKFKVLLPKLWPSTSKKLQFYVAMTGIFLAIERVLKPLGPISLGLVVRALSEWRESFDVWKPLLLYIFVRYVNGWGVMGLFQQFFWIPVVQYTDKEMQLLCFNHLLDLSLSYHTKRNTGEVMRIIDRGSAINELFRTMLFEVFPTFADVFIGLTVFLWLFGPMITFGILIVMVPYLAFSIWANRRRQKLRQQYVESDVTQRGIVSDVLTNWESVKYFTSERREVQRFEEAVDELMAIDYTWRMGWQGIYAVESLLLTFAFSVGAILLAIKIMNGGADAAAFVVFIQYFAQFTAPLNQLSRLYKDISRDVTDAEKMLNLLGEKTEIKDSSDAKELKIIDGVIEFDNVTFTYDGKRDAVKNVSFRLDKGQSMALVGETGSGKSTILRLLYRFYDVTSGHIYIDGQDISTVTQESLRKAIGIVPQDSVLWNDTIGANIAYGKPDSSDEDVIQAAKSGRIHDKIMTFDEQYETVVGERGVRLSGGEKQRVSLARMFLKSPTILVLDEATSALDTETEREIQKSLAALAKGRTSLSIAHRLSTIINSDKILVMKDGEVVECASYKELMEEDGAFAKMWKQQIYAEAELLDDSDIEQVANYLPTSADFKKAHKHEQDEDKPEETTNGEVKTPAEEVIDLASDSETPQAHDDITEGFKVDEPAPAAPPAIVENPEAISFADATKGSAVNDVEESSAPIVSETQEGTSYADALKASADNEQEESKDNEAQVDGDQDELDTVAAPSPDILTSNAPEIVEPPAPDVAVAEPEAVVDQPEIDSTATEPDAPSTEMTATPDRHPSISSVSPSTSKSTPPVPFPPIPSDTKRMSTMSTSGSVVSALSEQASTSSPAKSTESGEKGDKRRKRLSSIKGFVRRISDQGGLTRSPSGLRSPTTEDLPKTSSSVSPSPLNSPQIQNTNRDSFLGGGTDINTGSQAQGQSQAQSQVPKTTTGTGASASGGGGGNGHEHVKKDKKKKKHHK</sequence>
<evidence type="ECO:0000259" key="12">
    <source>
        <dbReference type="PROSITE" id="PS50893"/>
    </source>
</evidence>
<dbReference type="InterPro" id="IPR017871">
    <property type="entry name" value="ABC_transporter-like_CS"/>
</dbReference>
<name>A0AAW0Z0W2_9TREE</name>
<keyword evidence="6 10" id="KW-1133">Transmembrane helix</keyword>
<dbReference type="PANTHER" id="PTHR24221">
    <property type="entry name" value="ATP-BINDING CASSETTE SUB-FAMILY B"/>
    <property type="match status" value="1"/>
</dbReference>
<feature type="transmembrane region" description="Helical" evidence="10">
    <location>
        <begin position="157"/>
        <end position="180"/>
    </location>
</feature>
<evidence type="ECO:0000259" key="13">
    <source>
        <dbReference type="PROSITE" id="PS50929"/>
    </source>
</evidence>
<dbReference type="InterPro" id="IPR003439">
    <property type="entry name" value="ABC_transporter-like_ATP-bd"/>
</dbReference>
<dbReference type="Proteomes" id="UP001388673">
    <property type="component" value="Unassembled WGS sequence"/>
</dbReference>
<evidence type="ECO:0000256" key="8">
    <source>
        <dbReference type="ARBA" id="ARBA00024363"/>
    </source>
</evidence>
<evidence type="ECO:0000256" key="1">
    <source>
        <dbReference type="ARBA" id="ARBA00004141"/>
    </source>
</evidence>
<dbReference type="GO" id="GO:0016020">
    <property type="term" value="C:membrane"/>
    <property type="evidence" value="ECO:0007669"/>
    <property type="project" value="UniProtKB-SubCell"/>
</dbReference>
<feature type="compositionally biased region" description="Low complexity" evidence="9">
    <location>
        <begin position="1057"/>
        <end position="1069"/>
    </location>
</feature>
<dbReference type="PROSITE" id="PS50929">
    <property type="entry name" value="ABC_TM1F"/>
    <property type="match status" value="1"/>
</dbReference>
<dbReference type="EMBL" id="JBCAWK010000004">
    <property type="protein sequence ID" value="KAK8861424.1"/>
    <property type="molecule type" value="Genomic_DNA"/>
</dbReference>
<dbReference type="InterPro" id="IPR011527">
    <property type="entry name" value="ABC1_TM_dom"/>
</dbReference>
<feature type="compositionally biased region" description="Low complexity" evidence="9">
    <location>
        <begin position="1189"/>
        <end position="1212"/>
    </location>
</feature>
<dbReference type="GO" id="GO:0005524">
    <property type="term" value="F:ATP binding"/>
    <property type="evidence" value="ECO:0007669"/>
    <property type="project" value="UniProtKB-KW"/>
</dbReference>
<dbReference type="PANTHER" id="PTHR24221:SF648">
    <property type="entry name" value="ABC-TYPE TRANSPORTER ATR1"/>
    <property type="match status" value="1"/>
</dbReference>
<feature type="compositionally biased region" description="Polar residues" evidence="9">
    <location>
        <begin position="1137"/>
        <end position="1151"/>
    </location>
</feature>
<evidence type="ECO:0000256" key="5">
    <source>
        <dbReference type="ARBA" id="ARBA00022840"/>
    </source>
</evidence>
<feature type="region of interest" description="Disordered" evidence="9">
    <location>
        <begin position="867"/>
        <end position="889"/>
    </location>
</feature>
<keyword evidence="15" id="KW-1185">Reference proteome</keyword>
<comment type="similarity">
    <text evidence="8">Belongs to the ABC transporter superfamily. ABCB family. Heavy Metal importer (TC 3.A.1.210) subfamily.</text>
</comment>
<feature type="chain" id="PRO_5043329158" description="ABC transporter" evidence="11">
    <location>
        <begin position="23"/>
        <end position="1236"/>
    </location>
</feature>
<dbReference type="InterPro" id="IPR027417">
    <property type="entry name" value="P-loop_NTPase"/>
</dbReference>
<keyword evidence="7 10" id="KW-0472">Membrane</keyword>
<feature type="compositionally biased region" description="Polar residues" evidence="9">
    <location>
        <begin position="211"/>
        <end position="226"/>
    </location>
</feature>
<evidence type="ECO:0000256" key="3">
    <source>
        <dbReference type="ARBA" id="ARBA00022692"/>
    </source>
</evidence>
<feature type="domain" description="ABC transporter" evidence="12">
    <location>
        <begin position="605"/>
        <end position="839"/>
    </location>
</feature>
<evidence type="ECO:0000256" key="2">
    <source>
        <dbReference type="ARBA" id="ARBA00022448"/>
    </source>
</evidence>
<evidence type="ECO:0000256" key="4">
    <source>
        <dbReference type="ARBA" id="ARBA00022741"/>
    </source>
</evidence>
<keyword evidence="4" id="KW-0547">Nucleotide-binding</keyword>
<feature type="transmembrane region" description="Helical" evidence="10">
    <location>
        <begin position="428"/>
        <end position="446"/>
    </location>
</feature>
<dbReference type="SUPFAM" id="SSF90123">
    <property type="entry name" value="ABC transporter transmembrane region"/>
    <property type="match status" value="1"/>
</dbReference>
<evidence type="ECO:0000313" key="14">
    <source>
        <dbReference type="EMBL" id="KAK8861424.1"/>
    </source>
</evidence>
<feature type="signal peptide" evidence="11">
    <location>
        <begin position="1"/>
        <end position="22"/>
    </location>
</feature>
<dbReference type="GeneID" id="92179502"/>
<dbReference type="Pfam" id="PF00005">
    <property type="entry name" value="ABC_tran"/>
    <property type="match status" value="1"/>
</dbReference>
<feature type="transmembrane region" description="Helical" evidence="10">
    <location>
        <begin position="125"/>
        <end position="145"/>
    </location>
</feature>
<dbReference type="InterPro" id="IPR039421">
    <property type="entry name" value="Type_1_exporter"/>
</dbReference>
<evidence type="ECO:0008006" key="16">
    <source>
        <dbReference type="Google" id="ProtNLM"/>
    </source>
</evidence>
<evidence type="ECO:0000256" key="10">
    <source>
        <dbReference type="SAM" id="Phobius"/>
    </source>
</evidence>
<feature type="domain" description="ABC transmembrane type-1" evidence="13">
    <location>
        <begin position="291"/>
        <end position="571"/>
    </location>
</feature>
<feature type="compositionally biased region" description="Low complexity" evidence="9">
    <location>
        <begin position="1084"/>
        <end position="1095"/>
    </location>
</feature>
<dbReference type="KEGG" id="kne:92179502"/>
<dbReference type="AlphaFoldDB" id="A0AAW0Z0W2"/>